<name>F4PE58_BATDJ</name>
<dbReference type="STRING" id="684364.F4PE58"/>
<proteinExistence type="predicted"/>
<organism evidence="1 2">
    <name type="scientific">Batrachochytrium dendrobatidis (strain JAM81 / FGSC 10211)</name>
    <name type="common">Frog chytrid fungus</name>
    <dbReference type="NCBI Taxonomy" id="684364"/>
    <lineage>
        <taxon>Eukaryota</taxon>
        <taxon>Fungi</taxon>
        <taxon>Fungi incertae sedis</taxon>
        <taxon>Chytridiomycota</taxon>
        <taxon>Chytridiomycota incertae sedis</taxon>
        <taxon>Chytridiomycetes</taxon>
        <taxon>Rhizophydiales</taxon>
        <taxon>Rhizophydiales incertae sedis</taxon>
        <taxon>Batrachochytrium</taxon>
    </lineage>
</organism>
<dbReference type="AlphaFoldDB" id="F4PE58"/>
<dbReference type="EMBL" id="GL882896">
    <property type="protein sequence ID" value="EGF76500.1"/>
    <property type="molecule type" value="Genomic_DNA"/>
</dbReference>
<reference evidence="1 2" key="1">
    <citation type="submission" date="2009-12" db="EMBL/GenBank/DDBJ databases">
        <title>The draft genome of Batrachochytrium dendrobatidis.</title>
        <authorList>
            <consortium name="US DOE Joint Genome Institute (JGI-PGF)"/>
            <person name="Kuo A."/>
            <person name="Salamov A."/>
            <person name="Schmutz J."/>
            <person name="Lucas S."/>
            <person name="Pitluck S."/>
            <person name="Rosenblum E."/>
            <person name="Stajich J."/>
            <person name="Eisen M."/>
            <person name="Grigoriev I.V."/>
        </authorList>
    </citation>
    <scope>NUCLEOTIDE SEQUENCE [LARGE SCALE GENOMIC DNA]</scope>
    <source>
        <strain evidence="2">JAM81 / FGSC 10211</strain>
    </source>
</reference>
<dbReference type="GeneID" id="18244714"/>
<gene>
    <name evidence="1" type="ORF">BATDEDRAFT_92671</name>
</gene>
<evidence type="ECO:0000313" key="1">
    <source>
        <dbReference type="EMBL" id="EGF76500.1"/>
    </source>
</evidence>
<protein>
    <submittedName>
        <fullName evidence="1">Uncharacterized protein</fullName>
    </submittedName>
</protein>
<dbReference type="Proteomes" id="UP000007241">
    <property type="component" value="Unassembled WGS sequence"/>
</dbReference>
<sequence>MILILNGCASKPDLTKQLPLYAKEQYSYLREQYGAIIPTLNSFSGNPLPILHETKDMADFDIRPSLEKHCVRFETTPNRKLDSCKTIEMMNRDLKLLAQKNIPQSVLYEFLSHAIFQDHDQSFSDLYSGIPESILENASSPSKSIDYFKQFIWQVPIEIRKKKICMETMGEFPTDLHGQVQLKIPLSFRVSNILDLATLSIQIMLGDIVTVCNSFTSHPARFLRPLEWMVDMEIPISIAYANGPVSITIACKVREVTLYSIVKRFEFKS</sequence>
<accession>F4PE58</accession>
<keyword evidence="2" id="KW-1185">Reference proteome</keyword>
<dbReference type="HOGENOM" id="CLU_1034343_0_0_1"/>
<evidence type="ECO:0000313" key="2">
    <source>
        <dbReference type="Proteomes" id="UP000007241"/>
    </source>
</evidence>
<dbReference type="OrthoDB" id="10601100at2759"/>
<dbReference type="RefSeq" id="XP_006682891.1">
    <property type="nucleotide sequence ID" value="XM_006682828.1"/>
</dbReference>
<dbReference type="InParanoid" id="F4PE58"/>